<sequence>MQNVLQLRPAREIKPERFKKNEPFSGGSRYVSGIRNGAMYYVKNNVTAFDAAAKGAVSPGVHIVIFSCDAFLLRISFR</sequence>
<protein>
    <submittedName>
        <fullName evidence="1">Uncharacterized protein</fullName>
    </submittedName>
</protein>
<comment type="caution">
    <text evidence="1">The sequence shown here is derived from an EMBL/GenBank/DDBJ whole genome shotgun (WGS) entry which is preliminary data.</text>
</comment>
<evidence type="ECO:0000313" key="1">
    <source>
        <dbReference type="EMBL" id="MEB6412223.1"/>
    </source>
</evidence>
<evidence type="ECO:0000313" key="2">
    <source>
        <dbReference type="Proteomes" id="UP001306510"/>
    </source>
</evidence>
<proteinExistence type="predicted"/>
<accession>A0ABU6E9I3</accession>
<reference evidence="1 2" key="1">
    <citation type="submission" date="2022-04" db="EMBL/GenBank/DDBJ databases">
        <title>Whole genome surviellance of AMR bacteria from Assam, India: One Health Study.</title>
        <authorList>
            <person name="Mendem S.K."/>
            <person name="Rakshit O."/>
            <person name="Murugesan D."/>
            <person name="Shome R."/>
            <person name="Raisen C."/>
            <person name="Holmes M.A."/>
            <person name="Saikia K."/>
            <person name="Shome B.R."/>
        </authorList>
    </citation>
    <scope>NUCLEOTIDE SEQUENCE [LARGE SCALE GENOMIC DNA]</scope>
    <source>
        <strain evidence="1 2">MGG-11lp</strain>
    </source>
</reference>
<gene>
    <name evidence="1" type="ORF">MXM28_21350</name>
</gene>
<dbReference type="EMBL" id="JALLMC010000011">
    <property type="protein sequence ID" value="MEB6412223.1"/>
    <property type="molecule type" value="Genomic_DNA"/>
</dbReference>
<keyword evidence="2" id="KW-1185">Reference proteome</keyword>
<dbReference type="Proteomes" id="UP001306510">
    <property type="component" value="Unassembled WGS sequence"/>
</dbReference>
<name>A0ABU6E9I3_9ENTR</name>
<dbReference type="RefSeq" id="WP_325848914.1">
    <property type="nucleotide sequence ID" value="NZ_JALLMC010000011.1"/>
</dbReference>
<organism evidence="1 2">
    <name type="scientific">Enterobacter vonholyi</name>
    <dbReference type="NCBI Taxonomy" id="2797505"/>
    <lineage>
        <taxon>Bacteria</taxon>
        <taxon>Pseudomonadati</taxon>
        <taxon>Pseudomonadota</taxon>
        <taxon>Gammaproteobacteria</taxon>
        <taxon>Enterobacterales</taxon>
        <taxon>Enterobacteriaceae</taxon>
        <taxon>Enterobacter</taxon>
    </lineage>
</organism>